<reference evidence="1" key="1">
    <citation type="submission" date="2004-02" db="EMBL/GenBank/DDBJ databases">
        <authorList>
            <consortium name="DOE Joint Genome Institute"/>
        </authorList>
    </citation>
    <scope>NUCLEOTIDE SEQUENCE [LARGE SCALE GENOMIC DNA]</scope>
    <source>
        <strain evidence="1">WH 8501</strain>
    </source>
</reference>
<protein>
    <recommendedName>
        <fullName evidence="3">Aminoglycoside phosphotransferase domain-containing protein</fullName>
    </recommendedName>
</protein>
<organism evidence="1 2">
    <name type="scientific">Crocosphaera watsonii WH 8501</name>
    <dbReference type="NCBI Taxonomy" id="165597"/>
    <lineage>
        <taxon>Bacteria</taxon>
        <taxon>Bacillati</taxon>
        <taxon>Cyanobacteriota</taxon>
        <taxon>Cyanophyceae</taxon>
        <taxon>Oscillatoriophycideae</taxon>
        <taxon>Chroococcales</taxon>
        <taxon>Aphanothecaceae</taxon>
        <taxon>Crocosphaera</taxon>
    </lineage>
</organism>
<dbReference type="SUPFAM" id="SSF56112">
    <property type="entry name" value="Protein kinase-like (PK-like)"/>
    <property type="match status" value="1"/>
</dbReference>
<dbReference type="KEGG" id="cwa:CwatDRAFT_1328"/>
<proteinExistence type="predicted"/>
<evidence type="ECO:0008006" key="3">
    <source>
        <dbReference type="Google" id="ProtNLM"/>
    </source>
</evidence>
<reference evidence="1" key="2">
    <citation type="submission" date="2005-06" db="EMBL/GenBank/DDBJ databases">
        <title>Sequencing of the draft genome and assembly of Crocosphaera watsonii WH 8501.</title>
        <authorList>
            <consortium name="US DOE Joint Genome Institute (JGI-PGF)"/>
            <person name="Copeland A."/>
            <person name="Lucas S."/>
            <person name="Lapidus A."/>
            <person name="Barry K."/>
            <person name="Detter C."/>
            <person name="Glavina T."/>
            <person name="Hammon N."/>
            <person name="Israni S."/>
            <person name="Pitluck S."/>
            <person name="Richardson P."/>
        </authorList>
    </citation>
    <scope>NUCLEOTIDE SEQUENCE [LARGE SCALE GENOMIC DNA]</scope>
    <source>
        <strain evidence="1">WH 8501</strain>
    </source>
</reference>
<comment type="caution">
    <text evidence="1">The sequence shown here is derived from an EMBL/GenBank/DDBJ whole genome shotgun (WGS) entry which is preliminary data.</text>
</comment>
<dbReference type="OrthoDB" id="574549at2"/>
<dbReference type="RefSeq" id="WP_007307304.1">
    <property type="nucleotide sequence ID" value="NZ_AADV02000104.1"/>
</dbReference>
<accession>Q4BYF4</accession>
<dbReference type="EMBL" id="AADV02000104">
    <property type="protein sequence ID" value="EAM48931.1"/>
    <property type="molecule type" value="Genomic_DNA"/>
</dbReference>
<name>Q4BYF4_CROWT</name>
<evidence type="ECO:0000313" key="2">
    <source>
        <dbReference type="Proteomes" id="UP000003922"/>
    </source>
</evidence>
<sequence length="257" mass="29895">MNISQVSLLGISQVTSQDITTWVDFLLQLKNLSKHPASHDLNLASEAQLSIQGIIDNIKNRLNKLLEIPKDTIENKLLNQFLQDDLVPFLSELIVWCQPCLKEKLMDFSNEIVLEQRTLSPSDYGFHNALRQDNGELVFLDFEYFGWDDPAKMISDFLLHPARMIDFSLKQQFFSEILAGFSENKTLSTRVKIVYPLFGIKWCLILLNEFIPEQLLRRGFADINPIDKRERQAQQLAKAKQMLTQIKGDYEQFPYYY</sequence>
<evidence type="ECO:0000313" key="1">
    <source>
        <dbReference type="EMBL" id="EAM48931.1"/>
    </source>
</evidence>
<dbReference type="InterPro" id="IPR011009">
    <property type="entry name" value="Kinase-like_dom_sf"/>
</dbReference>
<dbReference type="Proteomes" id="UP000003922">
    <property type="component" value="Unassembled WGS sequence"/>
</dbReference>
<keyword evidence="2" id="KW-1185">Reference proteome</keyword>
<reference evidence="1" key="3">
    <citation type="submission" date="2016-12" db="EMBL/GenBank/DDBJ databases">
        <title>Annotation of the draft genome assembly of Crocosphaera watsonii WH 8501.</title>
        <authorList>
            <consortium name="US DOE Joint Genome Institute (JGI-ORNL)"/>
            <person name="Larimer F."/>
            <person name="Land M."/>
        </authorList>
    </citation>
    <scope>NUCLEOTIDE SEQUENCE</scope>
    <source>
        <strain evidence="1">WH 8501</strain>
    </source>
</reference>
<gene>
    <name evidence="1" type="ORF">CwatDRAFT_1328</name>
</gene>
<dbReference type="AlphaFoldDB" id="Q4BYF4"/>